<sequence>MHKLDYLFLTFKKRAYIRKSFLMSIFSLVHDNPANRKMLEDVPYAAIRDDETKTIYFLDENRQRVTIEGGDYSLPLFNKNEKITVDVESHDFITEKMETTVGIFLTNIVVLFESFQNRTNYFNGKIAGGTIQGIIDGLMVDNPEPGQEVPEGKASVDDCLKVTKQLDYLEGMNQVFVKASSIDVLTVHPEVIKLRDELLKQLEDEGKLDDPTAVAVAIDKVIALDAKIQYSGPSKDFFINGKFIDNARKKMFIIFDMVPDFNTGKYNLLRKSLDEGWDPDHYPEYINTAISASFDRGNATGEGGAEVKVAILLTNRIRVAGHDCGSPRTETVKLNKHNFKGWIGGFHMVGGQPKILSKVDTDLIGKTVEMRVPQYCTQPEDNLCHICCGQKLGKIENRVSAEAVYIFTQFMLTRMKAMHVSQLRTISMTMDQILR</sequence>
<evidence type="ECO:0000313" key="1">
    <source>
        <dbReference type="EMBL" id="QGH71927.1"/>
    </source>
</evidence>
<gene>
    <name evidence="1" type="ORF">N1M2_64</name>
</gene>
<keyword evidence="2" id="KW-1185">Reference proteome</keyword>
<reference evidence="1 2" key="1">
    <citation type="submission" date="2019-11" db="EMBL/GenBank/DDBJ databases">
        <authorList>
            <person name="Lewis R."/>
            <person name="Clooney A.G."/>
            <person name="Stockdale S.R."/>
            <person name="Buttimer C."/>
            <person name="Draper L.A."/>
            <person name="Ross R.P."/>
            <person name="Hill C."/>
        </authorList>
    </citation>
    <scope>NUCLEOTIDE SEQUENCE [LARGE SCALE GENOMIC DNA]</scope>
</reference>
<protein>
    <submittedName>
        <fullName evidence="1">Putative virion-associated RNA polymerase beta' subunit</fullName>
    </submittedName>
</protein>
<dbReference type="Proteomes" id="UP000464669">
    <property type="component" value="Segment"/>
</dbReference>
<evidence type="ECO:0000313" key="2">
    <source>
        <dbReference type="Proteomes" id="UP000464669"/>
    </source>
</evidence>
<name>A0A6B7ZEL1_9CAUD</name>
<accession>A0A6B7ZEL1</accession>
<organism evidence="1 2">
    <name type="scientific">Klebsiella phage N1M2</name>
    <dbReference type="NCBI Taxonomy" id="2664939"/>
    <lineage>
        <taxon>Viruses</taxon>
        <taxon>Duplodnaviria</taxon>
        <taxon>Heunggongvirae</taxon>
        <taxon>Uroviricota</taxon>
        <taxon>Caudoviricetes</taxon>
        <taxon>Chimalliviridae</taxon>
        <taxon>Nimduovirus</taxon>
        <taxon>Nimduovirus N1M2</taxon>
    </lineage>
</organism>
<proteinExistence type="predicted"/>
<dbReference type="EMBL" id="MN642089">
    <property type="protein sequence ID" value="QGH71927.1"/>
    <property type="molecule type" value="Genomic_DNA"/>
</dbReference>